<dbReference type="AlphaFoldDB" id="A0A0A9BSY5"/>
<reference evidence="1" key="2">
    <citation type="journal article" date="2015" name="Data Brief">
        <title>Shoot transcriptome of the giant reed, Arundo donax.</title>
        <authorList>
            <person name="Barrero R.A."/>
            <person name="Guerrero F.D."/>
            <person name="Moolhuijzen P."/>
            <person name="Goolsby J.A."/>
            <person name="Tidwell J."/>
            <person name="Bellgard S.E."/>
            <person name="Bellgard M.I."/>
        </authorList>
    </citation>
    <scope>NUCLEOTIDE SEQUENCE</scope>
    <source>
        <tissue evidence="1">Shoot tissue taken approximately 20 cm above the soil surface</tissue>
    </source>
</reference>
<organism evidence="1">
    <name type="scientific">Arundo donax</name>
    <name type="common">Giant reed</name>
    <name type="synonym">Donax arundinaceus</name>
    <dbReference type="NCBI Taxonomy" id="35708"/>
    <lineage>
        <taxon>Eukaryota</taxon>
        <taxon>Viridiplantae</taxon>
        <taxon>Streptophyta</taxon>
        <taxon>Embryophyta</taxon>
        <taxon>Tracheophyta</taxon>
        <taxon>Spermatophyta</taxon>
        <taxon>Magnoliopsida</taxon>
        <taxon>Liliopsida</taxon>
        <taxon>Poales</taxon>
        <taxon>Poaceae</taxon>
        <taxon>PACMAD clade</taxon>
        <taxon>Arundinoideae</taxon>
        <taxon>Arundineae</taxon>
        <taxon>Arundo</taxon>
    </lineage>
</organism>
<protein>
    <submittedName>
        <fullName evidence="1">Uncharacterized protein</fullName>
    </submittedName>
</protein>
<dbReference type="EMBL" id="GBRH01230791">
    <property type="protein sequence ID" value="JAD67104.1"/>
    <property type="molecule type" value="Transcribed_RNA"/>
</dbReference>
<sequence>MQILFPVTNTVLDKVWSTSSNFDCQ</sequence>
<evidence type="ECO:0000313" key="1">
    <source>
        <dbReference type="EMBL" id="JAD67104.1"/>
    </source>
</evidence>
<proteinExistence type="predicted"/>
<reference evidence="1" key="1">
    <citation type="submission" date="2014-09" db="EMBL/GenBank/DDBJ databases">
        <authorList>
            <person name="Magalhaes I.L.F."/>
            <person name="Oliveira U."/>
            <person name="Santos F.R."/>
            <person name="Vidigal T.H.D.A."/>
            <person name="Brescovit A.D."/>
            <person name="Santos A.J."/>
        </authorList>
    </citation>
    <scope>NUCLEOTIDE SEQUENCE</scope>
    <source>
        <tissue evidence="1">Shoot tissue taken approximately 20 cm above the soil surface</tissue>
    </source>
</reference>
<name>A0A0A9BSY5_ARUDO</name>
<accession>A0A0A9BSY5</accession>